<evidence type="ECO:0000313" key="1">
    <source>
        <dbReference type="EMBL" id="RVW24506.1"/>
    </source>
</evidence>
<proteinExistence type="predicted"/>
<reference evidence="1 2" key="1">
    <citation type="journal article" date="2018" name="PLoS Genet.">
        <title>Population sequencing reveals clonal diversity and ancestral inbreeding in the grapevine cultivar Chardonnay.</title>
        <authorList>
            <person name="Roach M.J."/>
            <person name="Johnson D.L."/>
            <person name="Bohlmann J."/>
            <person name="van Vuuren H.J."/>
            <person name="Jones S.J."/>
            <person name="Pretorius I.S."/>
            <person name="Schmidt S.A."/>
            <person name="Borneman A.R."/>
        </authorList>
    </citation>
    <scope>NUCLEOTIDE SEQUENCE [LARGE SCALE GENOMIC DNA]</scope>
    <source>
        <strain evidence="2">cv. Chardonnay</strain>
        <tissue evidence="1">Leaf</tissue>
    </source>
</reference>
<accession>A0A438CMR9</accession>
<protein>
    <submittedName>
        <fullName evidence="1">Uncharacterized protein</fullName>
    </submittedName>
</protein>
<gene>
    <name evidence="1" type="ORF">CK203_082135</name>
</gene>
<dbReference type="AlphaFoldDB" id="A0A438CMR9"/>
<dbReference type="EMBL" id="QGNW01002172">
    <property type="protein sequence ID" value="RVW24506.1"/>
    <property type="molecule type" value="Genomic_DNA"/>
</dbReference>
<dbReference type="Proteomes" id="UP000288805">
    <property type="component" value="Unassembled WGS sequence"/>
</dbReference>
<sequence length="74" mass="8494">MGSELSFKATKDSPRQTWMVLFPVSFLFSGSLKFPARSDDMLKHYSSFPQLSAYKPHTLYDGGSRRVHLEFYLG</sequence>
<organism evidence="1 2">
    <name type="scientific">Vitis vinifera</name>
    <name type="common">Grape</name>
    <dbReference type="NCBI Taxonomy" id="29760"/>
    <lineage>
        <taxon>Eukaryota</taxon>
        <taxon>Viridiplantae</taxon>
        <taxon>Streptophyta</taxon>
        <taxon>Embryophyta</taxon>
        <taxon>Tracheophyta</taxon>
        <taxon>Spermatophyta</taxon>
        <taxon>Magnoliopsida</taxon>
        <taxon>eudicotyledons</taxon>
        <taxon>Gunneridae</taxon>
        <taxon>Pentapetalae</taxon>
        <taxon>rosids</taxon>
        <taxon>Vitales</taxon>
        <taxon>Vitaceae</taxon>
        <taxon>Viteae</taxon>
        <taxon>Vitis</taxon>
    </lineage>
</organism>
<name>A0A438CMR9_VITVI</name>
<comment type="caution">
    <text evidence="1">The sequence shown here is derived from an EMBL/GenBank/DDBJ whole genome shotgun (WGS) entry which is preliminary data.</text>
</comment>
<evidence type="ECO:0000313" key="2">
    <source>
        <dbReference type="Proteomes" id="UP000288805"/>
    </source>
</evidence>